<accession>A6KN26</accession>
<gene>
    <name evidence="1" type="ORF">rCG_30536</name>
</gene>
<dbReference type="AlphaFoldDB" id="A6KN26"/>
<evidence type="ECO:0000313" key="2">
    <source>
        <dbReference type="Proteomes" id="UP000234681"/>
    </source>
</evidence>
<sequence>MALHYTLCSTQNSIYHCAGWSVSAFHTLVTQKERVTIEEWPLLTGL</sequence>
<reference evidence="2" key="1">
    <citation type="submission" date="2005-09" db="EMBL/GenBank/DDBJ databases">
        <authorList>
            <person name="Mural R.J."/>
            <person name="Li P.W."/>
            <person name="Adams M.D."/>
            <person name="Amanatides P.G."/>
            <person name="Baden-Tillson H."/>
            <person name="Barnstead M."/>
            <person name="Chin S.H."/>
            <person name="Dew I."/>
            <person name="Evans C.A."/>
            <person name="Ferriera S."/>
            <person name="Flanigan M."/>
            <person name="Fosler C."/>
            <person name="Glodek A."/>
            <person name="Gu Z."/>
            <person name="Holt R.A."/>
            <person name="Jennings D."/>
            <person name="Kraft C.L."/>
            <person name="Lu F."/>
            <person name="Nguyen T."/>
            <person name="Nusskern D.R."/>
            <person name="Pfannkoch C.M."/>
            <person name="Sitter C."/>
            <person name="Sutton G.G."/>
            <person name="Venter J.C."/>
            <person name="Wang Z."/>
            <person name="Woodage T."/>
            <person name="Zheng X.H."/>
            <person name="Zhong F."/>
        </authorList>
    </citation>
    <scope>NUCLEOTIDE SEQUENCE [LARGE SCALE GENOMIC DNA]</scope>
    <source>
        <strain>BN</strain>
        <strain evidence="2">Sprague-Dawley</strain>
    </source>
</reference>
<dbReference type="EMBL" id="CH474071">
    <property type="protein sequence ID" value="EDM06976.1"/>
    <property type="molecule type" value="Genomic_DNA"/>
</dbReference>
<evidence type="ECO:0000313" key="1">
    <source>
        <dbReference type="EMBL" id="EDM06976.1"/>
    </source>
</evidence>
<dbReference type="Proteomes" id="UP000234681">
    <property type="component" value="Chromosome 17"/>
</dbReference>
<name>A6KN26_RAT</name>
<protein>
    <submittedName>
        <fullName evidence="1">RCG30536</fullName>
    </submittedName>
</protein>
<proteinExistence type="predicted"/>
<organism evidence="1 2">
    <name type="scientific">Rattus norvegicus</name>
    <name type="common">Rat</name>
    <dbReference type="NCBI Taxonomy" id="10116"/>
    <lineage>
        <taxon>Eukaryota</taxon>
        <taxon>Metazoa</taxon>
        <taxon>Chordata</taxon>
        <taxon>Craniata</taxon>
        <taxon>Vertebrata</taxon>
        <taxon>Euteleostomi</taxon>
        <taxon>Mammalia</taxon>
        <taxon>Eutheria</taxon>
        <taxon>Euarchontoglires</taxon>
        <taxon>Glires</taxon>
        <taxon>Rodentia</taxon>
        <taxon>Myomorpha</taxon>
        <taxon>Muroidea</taxon>
        <taxon>Muridae</taxon>
        <taxon>Murinae</taxon>
        <taxon>Rattus</taxon>
    </lineage>
</organism>